<evidence type="ECO:0008006" key="3">
    <source>
        <dbReference type="Google" id="ProtNLM"/>
    </source>
</evidence>
<dbReference type="GO" id="GO:0008990">
    <property type="term" value="F:rRNA (guanine-N2-)-methyltransferase activity"/>
    <property type="evidence" value="ECO:0007669"/>
    <property type="project" value="InterPro"/>
</dbReference>
<dbReference type="Proteomes" id="UP000288024">
    <property type="component" value="Unassembled WGS sequence"/>
</dbReference>
<gene>
    <name evidence="1" type="ORF">EM808_08220</name>
</gene>
<comment type="caution">
    <text evidence="1">The sequence shown here is derived from an EMBL/GenBank/DDBJ whole genome shotgun (WGS) entry which is preliminary data.</text>
</comment>
<organism evidence="1 2">
    <name type="scientific">Niallia taxi</name>
    <dbReference type="NCBI Taxonomy" id="2499688"/>
    <lineage>
        <taxon>Bacteria</taxon>
        <taxon>Bacillati</taxon>
        <taxon>Bacillota</taxon>
        <taxon>Bacilli</taxon>
        <taxon>Bacillales</taxon>
        <taxon>Bacillaceae</taxon>
        <taxon>Niallia</taxon>
    </lineage>
</organism>
<dbReference type="Pfam" id="PF04445">
    <property type="entry name" value="SAM_MT"/>
    <property type="match status" value="1"/>
</dbReference>
<dbReference type="RefSeq" id="WP_127737689.1">
    <property type="nucleotide sequence ID" value="NZ_CP196002.1"/>
</dbReference>
<evidence type="ECO:0000313" key="2">
    <source>
        <dbReference type="Proteomes" id="UP000288024"/>
    </source>
</evidence>
<dbReference type="EMBL" id="RZTZ01000002">
    <property type="protein sequence ID" value="RVT65472.1"/>
    <property type="molecule type" value="Genomic_DNA"/>
</dbReference>
<dbReference type="AlphaFoldDB" id="A0A437KEP7"/>
<accession>A0A437KEP7</accession>
<evidence type="ECO:0000313" key="1">
    <source>
        <dbReference type="EMBL" id="RVT65472.1"/>
    </source>
</evidence>
<reference evidence="1 2" key="1">
    <citation type="submission" date="2019-01" db="EMBL/GenBank/DDBJ databases">
        <title>Bacillus sp. M5HDSG1-1, whole genome shotgun sequence.</title>
        <authorList>
            <person name="Tuo L."/>
        </authorList>
    </citation>
    <scope>NUCLEOTIDE SEQUENCE [LARGE SCALE GENOMIC DNA]</scope>
    <source>
        <strain evidence="1 2">M5HDSG1-1</strain>
    </source>
</reference>
<name>A0A437KEP7_9BACI</name>
<keyword evidence="2" id="KW-1185">Reference proteome</keyword>
<proteinExistence type="predicted"/>
<dbReference type="PANTHER" id="PTHR36112:SF1">
    <property type="entry name" value="RIBOSOMAL RNA SMALL SUBUNIT METHYLTRANSFERASE J"/>
    <property type="match status" value="1"/>
</dbReference>
<dbReference type="SUPFAM" id="SSF53335">
    <property type="entry name" value="S-adenosyl-L-methionine-dependent methyltransferases"/>
    <property type="match status" value="1"/>
</dbReference>
<sequence length="256" mass="29185">MIVTTAGRTNEVMKQQAKDAAYLLGCKYVDRNKKTVRSLLSFYKEDVLVAGKERYELFAVNGEEPFFFHPSSAMFRVKRLQKKEYDPFIEACNLSAGKSFLDCTLGLASDSIVASFAVGESGIVEGLEASPVIAFIVKEGLSSWQADEEDIDRAMRRIKVTAGHALDELRKRQDNSVDCVYFDPMFEEQIDSDGIKPLKSLAVYEDWTSAMIKEARRVAKERVVLKDHYKSSRFEDFNFKRIDRKTAKFHYGIIEL</sequence>
<protein>
    <recommendedName>
        <fullName evidence="3">SAM-dependent methyltransferase</fullName>
    </recommendedName>
</protein>
<dbReference type="InterPro" id="IPR029063">
    <property type="entry name" value="SAM-dependent_MTases_sf"/>
</dbReference>
<dbReference type="Gene3D" id="3.40.50.150">
    <property type="entry name" value="Vaccinia Virus protein VP39"/>
    <property type="match status" value="1"/>
</dbReference>
<dbReference type="PANTHER" id="PTHR36112">
    <property type="entry name" value="RIBOSOMAL RNA SMALL SUBUNIT METHYLTRANSFERASE J"/>
    <property type="match status" value="1"/>
</dbReference>
<dbReference type="InterPro" id="IPR007536">
    <property type="entry name" value="16SrRNA_methylTrfase_J"/>
</dbReference>